<keyword evidence="4" id="KW-1185">Reference proteome</keyword>
<feature type="compositionally biased region" description="Polar residues" evidence="1">
    <location>
        <begin position="28"/>
        <end position="47"/>
    </location>
</feature>
<feature type="region of interest" description="Disordered" evidence="1">
    <location>
        <begin position="28"/>
        <end position="48"/>
    </location>
</feature>
<feature type="signal peptide" evidence="2">
    <location>
        <begin position="1"/>
        <end position="19"/>
    </location>
</feature>
<evidence type="ECO:0000313" key="3">
    <source>
        <dbReference type="EMBL" id="MBW0523995.1"/>
    </source>
</evidence>
<dbReference type="EMBL" id="AVOT02030708">
    <property type="protein sequence ID" value="MBW0523995.1"/>
    <property type="molecule type" value="Genomic_DNA"/>
</dbReference>
<protein>
    <submittedName>
        <fullName evidence="3">Uncharacterized protein</fullName>
    </submittedName>
</protein>
<evidence type="ECO:0000256" key="2">
    <source>
        <dbReference type="SAM" id="SignalP"/>
    </source>
</evidence>
<comment type="caution">
    <text evidence="3">The sequence shown here is derived from an EMBL/GenBank/DDBJ whole genome shotgun (WGS) entry which is preliminary data.</text>
</comment>
<feature type="chain" id="PRO_5040154777" evidence="2">
    <location>
        <begin position="20"/>
        <end position="211"/>
    </location>
</feature>
<accession>A0A9Q3EJ89</accession>
<sequence>MGSWLGAPMLEGPFLLVVGQFIPAQRSPTQESISAGHQSSTSPSQPASKIFKSQLLPSTPRSFQQVLSKIPSTIPSTTRPALVPTMRPSPILQPRNSPMVTSQQLQPVVSSSRRREDKFPQLFPSSQVFQKREHCLIRVTREEPNMENKGQDAVARLFRRVDRNIREVIEYANNRTIPGNASQEMAAKLFWYENELINDFKRTFDDLDRGS</sequence>
<gene>
    <name evidence="3" type="ORF">O181_063710</name>
</gene>
<dbReference type="AlphaFoldDB" id="A0A9Q3EJ89"/>
<evidence type="ECO:0000256" key="1">
    <source>
        <dbReference type="SAM" id="MobiDB-lite"/>
    </source>
</evidence>
<proteinExistence type="predicted"/>
<organism evidence="3 4">
    <name type="scientific">Austropuccinia psidii MF-1</name>
    <dbReference type="NCBI Taxonomy" id="1389203"/>
    <lineage>
        <taxon>Eukaryota</taxon>
        <taxon>Fungi</taxon>
        <taxon>Dikarya</taxon>
        <taxon>Basidiomycota</taxon>
        <taxon>Pucciniomycotina</taxon>
        <taxon>Pucciniomycetes</taxon>
        <taxon>Pucciniales</taxon>
        <taxon>Sphaerophragmiaceae</taxon>
        <taxon>Austropuccinia</taxon>
    </lineage>
</organism>
<name>A0A9Q3EJ89_9BASI</name>
<keyword evidence="2" id="KW-0732">Signal</keyword>
<dbReference type="Proteomes" id="UP000765509">
    <property type="component" value="Unassembled WGS sequence"/>
</dbReference>
<reference evidence="3" key="1">
    <citation type="submission" date="2021-03" db="EMBL/GenBank/DDBJ databases">
        <title>Draft genome sequence of rust myrtle Austropuccinia psidii MF-1, a brazilian biotype.</title>
        <authorList>
            <person name="Quecine M.C."/>
            <person name="Pachon D.M.R."/>
            <person name="Bonatelli M.L."/>
            <person name="Correr F.H."/>
            <person name="Franceschini L.M."/>
            <person name="Leite T.F."/>
            <person name="Margarido G.R.A."/>
            <person name="Almeida C.A."/>
            <person name="Ferrarezi J.A."/>
            <person name="Labate C.A."/>
        </authorList>
    </citation>
    <scope>NUCLEOTIDE SEQUENCE</scope>
    <source>
        <strain evidence="3">MF-1</strain>
    </source>
</reference>
<evidence type="ECO:0000313" key="4">
    <source>
        <dbReference type="Proteomes" id="UP000765509"/>
    </source>
</evidence>